<dbReference type="HOGENOM" id="CLU_465334_0_0_9"/>
<dbReference type="Proteomes" id="UP000000417">
    <property type="component" value="Chromosome"/>
</dbReference>
<dbReference type="STRING" id="292459.STH1405"/>
<dbReference type="KEGG" id="sth:STH1405"/>
<accession>Q67PK3</accession>
<evidence type="ECO:0000313" key="2">
    <source>
        <dbReference type="EMBL" id="BAD40390.1"/>
    </source>
</evidence>
<dbReference type="Gene3D" id="3.10.310.50">
    <property type="match status" value="1"/>
</dbReference>
<name>Q67PK3_SYMTH</name>
<evidence type="ECO:0000313" key="3">
    <source>
        <dbReference type="Proteomes" id="UP000000417"/>
    </source>
</evidence>
<dbReference type="SUPFAM" id="SSF101898">
    <property type="entry name" value="NHL repeat"/>
    <property type="match status" value="1"/>
</dbReference>
<dbReference type="EMBL" id="AP006840">
    <property type="protein sequence ID" value="BAD40390.1"/>
    <property type="molecule type" value="Genomic_DNA"/>
</dbReference>
<keyword evidence="3" id="KW-1185">Reference proteome</keyword>
<dbReference type="AlphaFoldDB" id="Q67PK3"/>
<evidence type="ECO:0000256" key="1">
    <source>
        <dbReference type="SAM" id="MobiDB-lite"/>
    </source>
</evidence>
<protein>
    <submittedName>
        <fullName evidence="2">Conserved domain protein</fullName>
    </submittedName>
</protein>
<sequence length="586" mass="63334">MLCVRLARLIAGFLILPLVLGFGAARPAAAAEAAGVAAPGSGFRLERSELGGQEGPAAVSVFDGVAYLLDAEEHRIVAFGAIAGKKMDVIRYPDRYAATDMAFDGKHFHLLDISRQRYAVLDARGNVVSDSPAPADAAFRQVGTDVRLAERTAGTQPLPVHGGLMTMSRTDGFGAISVSVDGGASFAIESRYLLGGADLLGSNAYGYYFVVEELLDSHEVTAERSVRWYGPDGQLRGIYEVPFWEYAAYPTRDVAFDPVSGAVYNLIVRDEEIEVRTVTWTDPGAYTGRLARLSRQGEAPEGRPATEGASAAPPGPEVLAGPALQNRSGRELPGDLSRLAAALAAESPVRYRILVVASAEGEDLTGYLDRVVAQWGPPEPDMLYLLIFAEQNYNIRFYMGADFRTSGVDVDEMFNLVYAYYLLGKRDGDVAGSLARLIGAVNRRMAGECLVYTPYYSPGLRRSAALDAQTVDALLRCYFAGQEAEAFPDDQRPLDARWDPGLVRAIGELQADPADGPDAGARLLFEVPFDVLPAAGADSVWAKQGGEPGADRWITGLRWRVTVAQEGKFWRLERFGPYQQDGTVGR</sequence>
<gene>
    <name evidence="2" type="ordered locus">STH1405</name>
</gene>
<proteinExistence type="predicted"/>
<feature type="region of interest" description="Disordered" evidence="1">
    <location>
        <begin position="294"/>
        <end position="323"/>
    </location>
</feature>
<organism evidence="2 3">
    <name type="scientific">Symbiobacterium thermophilum (strain DSM 24528 / JCM 14929 / IAM 14863 / T)</name>
    <dbReference type="NCBI Taxonomy" id="292459"/>
    <lineage>
        <taxon>Bacteria</taxon>
        <taxon>Bacillati</taxon>
        <taxon>Bacillota</taxon>
        <taxon>Clostridia</taxon>
        <taxon>Eubacteriales</taxon>
        <taxon>Symbiobacteriaceae</taxon>
        <taxon>Symbiobacterium</taxon>
    </lineage>
</organism>
<reference evidence="2 3" key="1">
    <citation type="journal article" date="2004" name="Nucleic Acids Res.">
        <title>Genome sequence of Symbiobacterium thermophilum, an uncultivable bacterium that depends on microbial commensalism.</title>
        <authorList>
            <person name="Ueda K."/>
            <person name="Yamashita A."/>
            <person name="Ishikawa J."/>
            <person name="Shimada M."/>
            <person name="Watsuji T."/>
            <person name="Morimura K."/>
            <person name="Ikeda H."/>
            <person name="Hattori M."/>
            <person name="Beppu T."/>
        </authorList>
    </citation>
    <scope>NUCLEOTIDE SEQUENCE [LARGE SCALE GENOMIC DNA]</scope>
    <source>
        <strain evidence="3">T / IAM 14863</strain>
    </source>
</reference>